<proteinExistence type="predicted"/>
<protein>
    <submittedName>
        <fullName evidence="1">Uncharacterized protein</fullName>
    </submittedName>
</protein>
<keyword evidence="2" id="KW-1185">Reference proteome</keyword>
<evidence type="ECO:0000313" key="2">
    <source>
        <dbReference type="Proteomes" id="UP001054837"/>
    </source>
</evidence>
<organism evidence="1 2">
    <name type="scientific">Caerostris darwini</name>
    <dbReference type="NCBI Taxonomy" id="1538125"/>
    <lineage>
        <taxon>Eukaryota</taxon>
        <taxon>Metazoa</taxon>
        <taxon>Ecdysozoa</taxon>
        <taxon>Arthropoda</taxon>
        <taxon>Chelicerata</taxon>
        <taxon>Arachnida</taxon>
        <taxon>Araneae</taxon>
        <taxon>Araneomorphae</taxon>
        <taxon>Entelegynae</taxon>
        <taxon>Araneoidea</taxon>
        <taxon>Araneidae</taxon>
        <taxon>Caerostris</taxon>
    </lineage>
</organism>
<name>A0AAV4N8P8_9ARAC</name>
<gene>
    <name evidence="1" type="ORF">CDAR_610151</name>
</gene>
<sequence length="113" mass="12673">MKVDDDLHNNVPVTCDISKRIVPDLLLSPSAYKMLVKNIELDKSSNYGKTTLTELEKSNNFMAEEIENMPLSPSKVTVQPAQNIPKDLQQHQIPIEMPLLSCRNSKTSTTGNF</sequence>
<comment type="caution">
    <text evidence="1">The sequence shown here is derived from an EMBL/GenBank/DDBJ whole genome shotgun (WGS) entry which is preliminary data.</text>
</comment>
<reference evidence="1 2" key="1">
    <citation type="submission" date="2021-06" db="EMBL/GenBank/DDBJ databases">
        <title>Caerostris darwini draft genome.</title>
        <authorList>
            <person name="Kono N."/>
            <person name="Arakawa K."/>
        </authorList>
    </citation>
    <scope>NUCLEOTIDE SEQUENCE [LARGE SCALE GENOMIC DNA]</scope>
</reference>
<dbReference type="Proteomes" id="UP001054837">
    <property type="component" value="Unassembled WGS sequence"/>
</dbReference>
<dbReference type="EMBL" id="BPLQ01001276">
    <property type="protein sequence ID" value="GIX80195.1"/>
    <property type="molecule type" value="Genomic_DNA"/>
</dbReference>
<dbReference type="AlphaFoldDB" id="A0AAV4N8P8"/>
<accession>A0AAV4N8P8</accession>
<evidence type="ECO:0000313" key="1">
    <source>
        <dbReference type="EMBL" id="GIX80195.1"/>
    </source>
</evidence>